<reference evidence="1 2" key="1">
    <citation type="journal article" date="2021" name="J. Hered.">
        <title>A chromosome-level genome assembly of the parasitoid wasp, Cotesia glomerata (Hymenoptera: Braconidae).</title>
        <authorList>
            <person name="Pinto B.J."/>
            <person name="Weis J.J."/>
            <person name="Gamble T."/>
            <person name="Ode P.J."/>
            <person name="Paul R."/>
            <person name="Zaspel J.M."/>
        </authorList>
    </citation>
    <scope>NUCLEOTIDE SEQUENCE [LARGE SCALE GENOMIC DNA]</scope>
    <source>
        <strain evidence="1">CgM1</strain>
    </source>
</reference>
<keyword evidence="2" id="KW-1185">Reference proteome</keyword>
<organism evidence="1 2">
    <name type="scientific">Cotesia glomerata</name>
    <name type="common">Lepidopteran parasitic wasp</name>
    <name type="synonym">Apanteles glomeratus</name>
    <dbReference type="NCBI Taxonomy" id="32391"/>
    <lineage>
        <taxon>Eukaryota</taxon>
        <taxon>Metazoa</taxon>
        <taxon>Ecdysozoa</taxon>
        <taxon>Arthropoda</taxon>
        <taxon>Hexapoda</taxon>
        <taxon>Insecta</taxon>
        <taxon>Pterygota</taxon>
        <taxon>Neoptera</taxon>
        <taxon>Endopterygota</taxon>
        <taxon>Hymenoptera</taxon>
        <taxon>Apocrita</taxon>
        <taxon>Ichneumonoidea</taxon>
        <taxon>Braconidae</taxon>
        <taxon>Microgastrinae</taxon>
        <taxon>Cotesia</taxon>
    </lineage>
</organism>
<gene>
    <name evidence="1" type="ORF">KQX54_009189</name>
</gene>
<protein>
    <submittedName>
        <fullName evidence="1">Uncharacterized protein</fullName>
    </submittedName>
</protein>
<evidence type="ECO:0000313" key="2">
    <source>
        <dbReference type="Proteomes" id="UP000826195"/>
    </source>
</evidence>
<dbReference type="Proteomes" id="UP000826195">
    <property type="component" value="Unassembled WGS sequence"/>
</dbReference>
<evidence type="ECO:0000313" key="1">
    <source>
        <dbReference type="EMBL" id="KAH0546397.1"/>
    </source>
</evidence>
<name>A0AAV7I6E0_COTGL</name>
<accession>A0AAV7I6E0</accession>
<sequence length="72" mass="7887">MPIDENVNEVASRQPAAACGRCKREEASIGGRDALECVHGGIVTIAQREALCITVRKFSRKLTDDVNIDFKL</sequence>
<proteinExistence type="predicted"/>
<dbReference type="EMBL" id="JAHXZJ010002237">
    <property type="protein sequence ID" value="KAH0546397.1"/>
    <property type="molecule type" value="Genomic_DNA"/>
</dbReference>
<comment type="caution">
    <text evidence="1">The sequence shown here is derived from an EMBL/GenBank/DDBJ whole genome shotgun (WGS) entry which is preliminary data.</text>
</comment>
<dbReference type="AlphaFoldDB" id="A0AAV7I6E0"/>